<dbReference type="AlphaFoldDB" id="A0A964V270"/>
<comment type="caution">
    <text evidence="1">The sequence shown here is derived from an EMBL/GenBank/DDBJ whole genome shotgun (WGS) entry which is preliminary data.</text>
</comment>
<proteinExistence type="predicted"/>
<accession>A0A964V270</accession>
<dbReference type="EMBL" id="RGET01000004">
    <property type="protein sequence ID" value="NBN87611.1"/>
    <property type="molecule type" value="Genomic_DNA"/>
</dbReference>
<evidence type="ECO:0000313" key="1">
    <source>
        <dbReference type="EMBL" id="NBN87611.1"/>
    </source>
</evidence>
<reference evidence="1" key="1">
    <citation type="submission" date="2018-10" db="EMBL/GenBank/DDBJ databases">
        <title>Iterative Subtractive Binning of Freshwater Chronoseries Metagenomes Recovers Nearly Complete Genomes from over Four Hundred Novel Species.</title>
        <authorList>
            <person name="Rodriguez-R L.M."/>
            <person name="Tsementzi D."/>
            <person name="Luo C."/>
            <person name="Konstantinidis K.T."/>
        </authorList>
    </citation>
    <scope>NUCLEOTIDE SEQUENCE</scope>
    <source>
        <strain evidence="1">WB7_6_001</strain>
    </source>
</reference>
<gene>
    <name evidence="1" type="ORF">EBV32_00735</name>
</gene>
<protein>
    <submittedName>
        <fullName evidence="1">Uncharacterized protein</fullName>
    </submittedName>
</protein>
<dbReference type="Proteomes" id="UP000713222">
    <property type="component" value="Unassembled WGS sequence"/>
</dbReference>
<sequence length="127" mass="13810">MPNEIQNAAERVAQQMPTADGPYGFAWVTLLVPIITEALNCLFNNDDVTPEQVQSRVRTMQLRNPARLKRRMAQSATKAARRQGHKISRLEAEQIADAAIADCLTQPASAVESAGFSAKAVDTGDDT</sequence>
<name>A0A964V270_9PROT</name>
<evidence type="ECO:0000313" key="2">
    <source>
        <dbReference type="Proteomes" id="UP000713222"/>
    </source>
</evidence>
<organism evidence="1 2">
    <name type="scientific">Candidatus Fonsibacter lacus</name>
    <dbReference type="NCBI Taxonomy" id="2576439"/>
    <lineage>
        <taxon>Bacteria</taxon>
        <taxon>Pseudomonadati</taxon>
        <taxon>Pseudomonadota</taxon>
        <taxon>Alphaproteobacteria</taxon>
        <taxon>Candidatus Pelagibacterales</taxon>
        <taxon>Candidatus Pelagibacterales incertae sedis</taxon>
        <taxon>Candidatus Fonsibacter</taxon>
    </lineage>
</organism>